<reference evidence="3 4" key="1">
    <citation type="submission" date="2023-01" db="EMBL/GenBank/DDBJ databases">
        <authorList>
            <person name="Whitehead M."/>
        </authorList>
    </citation>
    <scope>NUCLEOTIDE SEQUENCE [LARGE SCALE GENOMIC DNA]</scope>
</reference>
<keyword evidence="2" id="KW-0812">Transmembrane</keyword>
<dbReference type="EMBL" id="CARXXK010000004">
    <property type="protein sequence ID" value="CAI6364973.1"/>
    <property type="molecule type" value="Genomic_DNA"/>
</dbReference>
<evidence type="ECO:0000313" key="3">
    <source>
        <dbReference type="EMBL" id="CAI6364973.1"/>
    </source>
</evidence>
<feature type="compositionally biased region" description="Low complexity" evidence="1">
    <location>
        <begin position="162"/>
        <end position="193"/>
    </location>
</feature>
<evidence type="ECO:0000256" key="1">
    <source>
        <dbReference type="SAM" id="MobiDB-lite"/>
    </source>
</evidence>
<evidence type="ECO:0000313" key="4">
    <source>
        <dbReference type="Proteomes" id="UP001160148"/>
    </source>
</evidence>
<keyword evidence="4" id="KW-1185">Reference proteome</keyword>
<comment type="caution">
    <text evidence="3">The sequence shown here is derived from an EMBL/GenBank/DDBJ whole genome shotgun (WGS) entry which is preliminary data.</text>
</comment>
<organism evidence="3 4">
    <name type="scientific">Macrosiphum euphorbiae</name>
    <name type="common">potato aphid</name>
    <dbReference type="NCBI Taxonomy" id="13131"/>
    <lineage>
        <taxon>Eukaryota</taxon>
        <taxon>Metazoa</taxon>
        <taxon>Ecdysozoa</taxon>
        <taxon>Arthropoda</taxon>
        <taxon>Hexapoda</taxon>
        <taxon>Insecta</taxon>
        <taxon>Pterygota</taxon>
        <taxon>Neoptera</taxon>
        <taxon>Paraneoptera</taxon>
        <taxon>Hemiptera</taxon>
        <taxon>Sternorrhyncha</taxon>
        <taxon>Aphidomorpha</taxon>
        <taxon>Aphidoidea</taxon>
        <taxon>Aphididae</taxon>
        <taxon>Macrosiphini</taxon>
        <taxon>Macrosiphum</taxon>
    </lineage>
</organism>
<gene>
    <name evidence="3" type="ORF">MEUPH1_LOCUS19734</name>
</gene>
<keyword evidence="2" id="KW-0472">Membrane</keyword>
<feature type="region of interest" description="Disordered" evidence="1">
    <location>
        <begin position="162"/>
        <end position="196"/>
    </location>
</feature>
<evidence type="ECO:0000256" key="2">
    <source>
        <dbReference type="SAM" id="Phobius"/>
    </source>
</evidence>
<sequence>MQGLSLRKPCGEKECPEYHMCQAHDLQCYPCHSYCNETSHNFDVKICQQQCQDYIHDYVKHYVKDSNIQDVLQELETLKTLIIWLTLLVVVAIVLMSVMLAFVWKRERKMPKLKNGGKDSYFKKKLAFLKFRKNTVNTVSETVDNKPWTVAAAATTMMAAHTTTDGPKASSASSSSGHRTSRTTVSSSSTSSTDKLPCEDATLVTQEFTGYDNLGLCKVSPVLQSKPTATATMKMYGATDVDLLHRYSP</sequence>
<proteinExistence type="predicted"/>
<protein>
    <submittedName>
        <fullName evidence="3">Uncharacterized protein</fullName>
    </submittedName>
</protein>
<name>A0AAV0X9V3_9HEMI</name>
<dbReference type="Proteomes" id="UP001160148">
    <property type="component" value="Unassembled WGS sequence"/>
</dbReference>
<feature type="transmembrane region" description="Helical" evidence="2">
    <location>
        <begin position="81"/>
        <end position="104"/>
    </location>
</feature>
<accession>A0AAV0X9V3</accession>
<dbReference type="AlphaFoldDB" id="A0AAV0X9V3"/>
<keyword evidence="2" id="KW-1133">Transmembrane helix</keyword>